<feature type="compositionally biased region" description="Basic and acidic residues" evidence="1">
    <location>
        <begin position="113"/>
        <end position="137"/>
    </location>
</feature>
<dbReference type="Gene3D" id="1.10.287.950">
    <property type="entry name" value="Methyl-accepting chemotaxis protein"/>
    <property type="match status" value="1"/>
</dbReference>
<sequence>MRGSVGKFLVACGCVSVLAAAFAPAARADLNSVPLKDMTVQRPFSDSVIVVGSDGRLRPGPEVDKMTRQLSEQADALAELRRRNEELSRKLEEQAQKLSALERKQGDGGRSSDGQRSDLDKLARSADGQKNEVEKLSRNVSQLSSNADSSNRKIEDLQRRLDDVKRTLDDVRNRVK</sequence>
<feature type="signal peptide" evidence="2">
    <location>
        <begin position="1"/>
        <end position="28"/>
    </location>
</feature>
<proteinExistence type="predicted"/>
<feature type="region of interest" description="Disordered" evidence="1">
    <location>
        <begin position="88"/>
        <end position="155"/>
    </location>
</feature>
<dbReference type="EMBL" id="CADILG010000002">
    <property type="protein sequence ID" value="CAB3827171.1"/>
    <property type="molecule type" value="Genomic_DNA"/>
</dbReference>
<evidence type="ECO:0000313" key="4">
    <source>
        <dbReference type="Proteomes" id="UP000494117"/>
    </source>
</evidence>
<dbReference type="AlphaFoldDB" id="A0A6S7C1X9"/>
<evidence type="ECO:0000313" key="3">
    <source>
        <dbReference type="EMBL" id="CAB3827171.1"/>
    </source>
</evidence>
<reference evidence="3 4" key="1">
    <citation type="submission" date="2020-04" db="EMBL/GenBank/DDBJ databases">
        <authorList>
            <person name="De Canck E."/>
        </authorList>
    </citation>
    <scope>NUCLEOTIDE SEQUENCE [LARGE SCALE GENOMIC DNA]</scope>
    <source>
        <strain evidence="3 4">LMG 26858</strain>
    </source>
</reference>
<feature type="chain" id="PRO_5028927904" evidence="2">
    <location>
        <begin position="29"/>
        <end position="176"/>
    </location>
</feature>
<dbReference type="Proteomes" id="UP000494117">
    <property type="component" value="Unassembled WGS sequence"/>
</dbReference>
<protein>
    <submittedName>
        <fullName evidence="3">Chromosome partition protein Smc</fullName>
    </submittedName>
</protein>
<feature type="compositionally biased region" description="Polar residues" evidence="1">
    <location>
        <begin position="138"/>
        <end position="149"/>
    </location>
</feature>
<feature type="compositionally biased region" description="Basic and acidic residues" evidence="1">
    <location>
        <begin position="88"/>
        <end position="107"/>
    </location>
</feature>
<keyword evidence="4" id="KW-1185">Reference proteome</keyword>
<evidence type="ECO:0000256" key="1">
    <source>
        <dbReference type="SAM" id="MobiDB-lite"/>
    </source>
</evidence>
<accession>A0A6S7C1X9</accession>
<keyword evidence="2" id="KW-0732">Signal</keyword>
<dbReference type="SUPFAM" id="SSF57997">
    <property type="entry name" value="Tropomyosin"/>
    <property type="match status" value="1"/>
</dbReference>
<evidence type="ECO:0000256" key="2">
    <source>
        <dbReference type="SAM" id="SignalP"/>
    </source>
</evidence>
<gene>
    <name evidence="3" type="primary">smc_1</name>
    <name evidence="3" type="ORF">LMG26858_00504</name>
</gene>
<name>A0A6S7C1X9_9BURK</name>
<dbReference type="RefSeq" id="WP_175205426.1">
    <property type="nucleotide sequence ID" value="NZ_CADILG010000002.1"/>
</dbReference>
<organism evidence="3 4">
    <name type="scientific">Achromobacter anxifer</name>
    <dbReference type="NCBI Taxonomy" id="1287737"/>
    <lineage>
        <taxon>Bacteria</taxon>
        <taxon>Pseudomonadati</taxon>
        <taxon>Pseudomonadota</taxon>
        <taxon>Betaproteobacteria</taxon>
        <taxon>Burkholderiales</taxon>
        <taxon>Alcaligenaceae</taxon>
        <taxon>Achromobacter</taxon>
    </lineage>
</organism>